<dbReference type="PANTHER" id="PTHR12733:SF3">
    <property type="entry name" value="ATP SYNTHASE F(0) COMPLEX SUBUNIT B1, MITOCHONDRIAL"/>
    <property type="match status" value="1"/>
</dbReference>
<name>A0A8E0S486_9TREM</name>
<keyword evidence="3 9" id="KW-0138">CF(0)</keyword>
<accession>A0A8E0S486</accession>
<keyword evidence="6 9" id="KW-0406">Ion transport</keyword>
<dbReference type="SUPFAM" id="SSF161060">
    <property type="entry name" value="ATP synthase B chain-like"/>
    <property type="match status" value="1"/>
</dbReference>
<evidence type="ECO:0000256" key="3">
    <source>
        <dbReference type="ARBA" id="ARBA00022547"/>
    </source>
</evidence>
<evidence type="ECO:0000256" key="7">
    <source>
        <dbReference type="ARBA" id="ARBA00023128"/>
    </source>
</evidence>
<dbReference type="GO" id="GO:0045259">
    <property type="term" value="C:proton-transporting ATP synthase complex"/>
    <property type="evidence" value="ECO:0007669"/>
    <property type="project" value="UniProtKB-KW"/>
</dbReference>
<comment type="function">
    <text evidence="9">Subunit b, of the mitochondrial membrane ATP synthase complex (F(1)F(0) ATP synthase or Complex V) that produces ATP from ADP in the presence of a proton gradient across the membrane which is generated by electron transport complexes of the respiratory chain. ATP synthase complex consist of a soluble F(1) head domain - the catalytic core - and a membrane F(1) domain - the membrane proton channel. These two domains are linked by a central stalk rotating inside the F(1) region and a stationary peripheral stalk. During catalysis, ATP synthesis in the catalytic domain of F(1) is coupled via a rotary mechanism of the central stalk subunits to proton translocation. In vivo, can only synthesize ATP although its ATP hydrolase activity can be activated artificially in vitro. Part of the complex F(0) domain. Part of the complex F(0) domain and the peripheric stalk, which acts as a stator to hold the catalytic alpha(3)beta(3) subcomplex and subunit a/ATP6 static relative to the rotary elements.</text>
</comment>
<dbReference type="GO" id="GO:0046933">
    <property type="term" value="F:proton-transporting ATP synthase activity, rotational mechanism"/>
    <property type="evidence" value="ECO:0007669"/>
    <property type="project" value="TreeGrafter"/>
</dbReference>
<reference evidence="10" key="1">
    <citation type="submission" date="2019-05" db="EMBL/GenBank/DDBJ databases">
        <title>Annotation for the trematode Fasciolopsis buski.</title>
        <authorList>
            <person name="Choi Y.-J."/>
        </authorList>
    </citation>
    <scope>NUCLEOTIDE SEQUENCE</scope>
    <source>
        <strain evidence="10">HT</strain>
        <tissue evidence="10">Whole worm</tissue>
    </source>
</reference>
<keyword evidence="5 9" id="KW-0999">Mitochondrion inner membrane</keyword>
<dbReference type="InterPro" id="IPR008688">
    <property type="entry name" value="ATP_synth_Bsub_B/MI25"/>
</dbReference>
<keyword evidence="4 9" id="KW-0375">Hydrogen ion transport</keyword>
<sequence length="136" mass="15622">MFLISKEIWVVDPHFVELGVFVVLVTWLVKRFGPVVSQRLDADLEEVEKTRYRNPMNAVVENLNKTISTADEEISRASAVKDLIKAKEESIDLQLEAAYRERLQQVHRAVHRRLVSADFCCSNLYLGKCLTVARAY</sequence>
<evidence type="ECO:0000256" key="1">
    <source>
        <dbReference type="ARBA" id="ARBA00007479"/>
    </source>
</evidence>
<dbReference type="OrthoDB" id="67388at2759"/>
<organism evidence="10 11">
    <name type="scientific">Fasciolopsis buskii</name>
    <dbReference type="NCBI Taxonomy" id="27845"/>
    <lineage>
        <taxon>Eukaryota</taxon>
        <taxon>Metazoa</taxon>
        <taxon>Spiralia</taxon>
        <taxon>Lophotrochozoa</taxon>
        <taxon>Platyhelminthes</taxon>
        <taxon>Trematoda</taxon>
        <taxon>Digenea</taxon>
        <taxon>Plagiorchiida</taxon>
        <taxon>Echinostomata</taxon>
        <taxon>Echinostomatoidea</taxon>
        <taxon>Fasciolidae</taxon>
        <taxon>Fasciolopsis</taxon>
    </lineage>
</organism>
<evidence type="ECO:0000256" key="9">
    <source>
        <dbReference type="RuleBase" id="RU368017"/>
    </source>
</evidence>
<evidence type="ECO:0000256" key="4">
    <source>
        <dbReference type="ARBA" id="ARBA00022781"/>
    </source>
</evidence>
<dbReference type="EMBL" id="LUCM01001592">
    <property type="protein sequence ID" value="KAA0198647.1"/>
    <property type="molecule type" value="Genomic_DNA"/>
</dbReference>
<keyword evidence="7 9" id="KW-0496">Mitochondrion</keyword>
<comment type="subunit">
    <text evidence="9">F-type ATPases have 2 components, CF(1) - the catalytic core - and CF(0) - the membrane proton channel. CF(1) and CF(0) have multiple subunits.</text>
</comment>
<dbReference type="PANTHER" id="PTHR12733">
    <property type="entry name" value="MITOCHONDRIAL ATP SYNTHASE B CHAIN"/>
    <property type="match status" value="1"/>
</dbReference>
<evidence type="ECO:0000313" key="11">
    <source>
        <dbReference type="Proteomes" id="UP000728185"/>
    </source>
</evidence>
<evidence type="ECO:0000313" key="10">
    <source>
        <dbReference type="EMBL" id="KAA0198647.1"/>
    </source>
</evidence>
<dbReference type="Proteomes" id="UP000728185">
    <property type="component" value="Unassembled WGS sequence"/>
</dbReference>
<gene>
    <name evidence="10" type="ORF">FBUS_11457</name>
</gene>
<comment type="similarity">
    <text evidence="1 9">Belongs to the eukaryotic ATPase B chain family.</text>
</comment>
<proteinExistence type="inferred from homology"/>
<dbReference type="Pfam" id="PF05405">
    <property type="entry name" value="Mt_ATP-synt_B"/>
    <property type="match status" value="1"/>
</dbReference>
<dbReference type="Gene3D" id="1.20.5.2210">
    <property type="match status" value="1"/>
</dbReference>
<comment type="subcellular location">
    <subcellularLocation>
        <location evidence="9">Mitochondrion</location>
    </subcellularLocation>
    <subcellularLocation>
        <location evidence="9">Mitochondrion inner membrane</location>
    </subcellularLocation>
</comment>
<protein>
    <recommendedName>
        <fullName evidence="9">ATP synthase subunit b</fullName>
    </recommendedName>
</protein>
<keyword evidence="8 9" id="KW-0472">Membrane</keyword>
<evidence type="ECO:0000256" key="5">
    <source>
        <dbReference type="ARBA" id="ARBA00022792"/>
    </source>
</evidence>
<evidence type="ECO:0000256" key="2">
    <source>
        <dbReference type="ARBA" id="ARBA00022448"/>
    </source>
</evidence>
<keyword evidence="2 9" id="KW-0813">Transport</keyword>
<dbReference type="GO" id="GO:0005743">
    <property type="term" value="C:mitochondrial inner membrane"/>
    <property type="evidence" value="ECO:0007669"/>
    <property type="project" value="UniProtKB-SubCell"/>
</dbReference>
<evidence type="ECO:0000256" key="6">
    <source>
        <dbReference type="ARBA" id="ARBA00023065"/>
    </source>
</evidence>
<keyword evidence="11" id="KW-1185">Reference proteome</keyword>
<dbReference type="InterPro" id="IPR013837">
    <property type="entry name" value="ATP_synth_F0_suB"/>
</dbReference>
<evidence type="ECO:0000256" key="8">
    <source>
        <dbReference type="ARBA" id="ARBA00023136"/>
    </source>
</evidence>
<dbReference type="AlphaFoldDB" id="A0A8E0S486"/>
<comment type="caution">
    <text evidence="10">The sequence shown here is derived from an EMBL/GenBank/DDBJ whole genome shotgun (WGS) entry which is preliminary data.</text>
</comment>